<sequence length="157" mass="18310">MDLDQQGELFVLQLIDDISLPSPRQVAEESLADFAKQVWYGELDLVHLLRKHLVRPDTADEQRRRLLYVIDRLIRYPCILRSKAAQLRTVLNEWDELKPPQPTLEAAELAARHMLDKKAFEWGLEEDITPQMKAVLKYQTRHYAATLGRITGYTKLE</sequence>
<dbReference type="KEGG" id="ppg:PputGB1_0523"/>
<dbReference type="RefSeq" id="WP_012270250.1">
    <property type="nucleotide sequence ID" value="NC_010322.1"/>
</dbReference>
<name>B0KKA6_PSEPG</name>
<proteinExistence type="predicted"/>
<gene>
    <name evidence="1" type="ordered locus">PputGB1_0523</name>
</gene>
<dbReference type="Proteomes" id="UP000002157">
    <property type="component" value="Chromosome"/>
</dbReference>
<dbReference type="EMBL" id="CP000926">
    <property type="protein sequence ID" value="ABY96434.1"/>
    <property type="molecule type" value="Genomic_DNA"/>
</dbReference>
<protein>
    <submittedName>
        <fullName evidence="1">Uncharacterized protein</fullName>
    </submittedName>
</protein>
<reference evidence="1 2" key="1">
    <citation type="submission" date="2008-01" db="EMBL/GenBank/DDBJ databases">
        <title>Complete sequence of Pseudomonas putida GB-1.</title>
        <authorList>
            <consortium name="US DOE Joint Genome Institute"/>
            <person name="Copeland A."/>
            <person name="Lucas S."/>
            <person name="Lapidus A."/>
            <person name="Barry K."/>
            <person name="Glavina del Rio T."/>
            <person name="Dalin E."/>
            <person name="Tice H."/>
            <person name="Pitluck S."/>
            <person name="Bruce D."/>
            <person name="Goodwin L."/>
            <person name="Chertkov O."/>
            <person name="Brettin T."/>
            <person name="Detter J.C."/>
            <person name="Han C."/>
            <person name="Kuske C.R."/>
            <person name="Schmutz J."/>
            <person name="Larimer F."/>
            <person name="Land M."/>
            <person name="Hauser L."/>
            <person name="Kyrpides N."/>
            <person name="Kim E."/>
            <person name="McCarthy J.K."/>
            <person name="Richardson P."/>
        </authorList>
    </citation>
    <scope>NUCLEOTIDE SEQUENCE [LARGE SCALE GENOMIC DNA]</scope>
    <source>
        <strain evidence="1 2">GB-1</strain>
    </source>
</reference>
<evidence type="ECO:0000313" key="2">
    <source>
        <dbReference type="Proteomes" id="UP000002157"/>
    </source>
</evidence>
<dbReference type="AlphaFoldDB" id="B0KKA6"/>
<organism evidence="1 2">
    <name type="scientific">Pseudomonas putida (strain GB-1)</name>
    <dbReference type="NCBI Taxonomy" id="76869"/>
    <lineage>
        <taxon>Bacteria</taxon>
        <taxon>Pseudomonadati</taxon>
        <taxon>Pseudomonadota</taxon>
        <taxon>Gammaproteobacteria</taxon>
        <taxon>Pseudomonadales</taxon>
        <taxon>Pseudomonadaceae</taxon>
        <taxon>Pseudomonas</taxon>
    </lineage>
</organism>
<dbReference type="eggNOG" id="ENOG5033KQ7">
    <property type="taxonomic scope" value="Bacteria"/>
</dbReference>
<accession>B0KKA6</accession>
<evidence type="ECO:0000313" key="1">
    <source>
        <dbReference type="EMBL" id="ABY96434.1"/>
    </source>
</evidence>
<dbReference type="HOGENOM" id="CLU_140343_0_0_6"/>